<proteinExistence type="predicted"/>
<evidence type="ECO:0000313" key="2">
    <source>
        <dbReference type="Proteomes" id="UP000193087"/>
    </source>
</evidence>
<comment type="caution">
    <text evidence="1">The sequence shown here is derived from an EMBL/GenBank/DDBJ whole genome shotgun (WGS) entry which is preliminary data.</text>
</comment>
<evidence type="ECO:0000313" key="1">
    <source>
        <dbReference type="EMBL" id="ORW70458.1"/>
    </source>
</evidence>
<organism evidence="1 2">
    <name type="scientific">Mycobacterium riyadhense</name>
    <dbReference type="NCBI Taxonomy" id="486698"/>
    <lineage>
        <taxon>Bacteria</taxon>
        <taxon>Bacillati</taxon>
        <taxon>Actinomycetota</taxon>
        <taxon>Actinomycetes</taxon>
        <taxon>Mycobacteriales</taxon>
        <taxon>Mycobacteriaceae</taxon>
        <taxon>Mycobacterium</taxon>
    </lineage>
</organism>
<evidence type="ECO:0008006" key="3">
    <source>
        <dbReference type="Google" id="ProtNLM"/>
    </source>
</evidence>
<reference evidence="1 2" key="1">
    <citation type="submission" date="2016-01" db="EMBL/GenBank/DDBJ databases">
        <title>The new phylogeny of the genus Mycobacterium.</title>
        <authorList>
            <person name="Tarcisio F."/>
            <person name="Conor M."/>
            <person name="Antonella G."/>
            <person name="Elisabetta G."/>
            <person name="Giulia F.S."/>
            <person name="Sara T."/>
            <person name="Anna F."/>
            <person name="Clotilde B."/>
            <person name="Roberto B."/>
            <person name="Veronica D.S."/>
            <person name="Fabio R."/>
            <person name="Monica P."/>
            <person name="Olivier J."/>
            <person name="Enrico T."/>
            <person name="Nicola S."/>
        </authorList>
    </citation>
    <scope>NUCLEOTIDE SEQUENCE [LARGE SCALE GENOMIC DNA]</scope>
    <source>
        <strain evidence="1 2">DSM 45176</strain>
    </source>
</reference>
<dbReference type="EMBL" id="LQPQ01000160">
    <property type="protein sequence ID" value="ORW70458.1"/>
    <property type="molecule type" value="Genomic_DNA"/>
</dbReference>
<gene>
    <name evidence="1" type="ORF">AWC22_25105</name>
</gene>
<name>A0A1X2C3H7_9MYCO</name>
<protein>
    <recommendedName>
        <fullName evidence="3">Transposase</fullName>
    </recommendedName>
</protein>
<sequence>MEPAAVKHEMKQTLAAIKAVVEWQYARLATQPRRNVQAKSGFRRDRVWDRPRYVVRGLRWTLGQLGAVKLIRD</sequence>
<keyword evidence="2" id="KW-1185">Reference proteome</keyword>
<dbReference type="Proteomes" id="UP000193087">
    <property type="component" value="Unassembled WGS sequence"/>
</dbReference>
<accession>A0A1X2C3H7</accession>
<dbReference type="AlphaFoldDB" id="A0A1X2C3H7"/>